<dbReference type="InterPro" id="IPR041698">
    <property type="entry name" value="Methyltransf_25"/>
</dbReference>
<protein>
    <submittedName>
        <fullName evidence="3">Methyltransferase domain-containing protein</fullName>
    </submittedName>
</protein>
<keyword evidence="3" id="KW-0489">Methyltransferase</keyword>
<dbReference type="InterPro" id="IPR018773">
    <property type="entry name" value="MeTrfase_reg_dom_prd"/>
</dbReference>
<keyword evidence="4" id="KW-1185">Reference proteome</keyword>
<gene>
    <name evidence="3" type="ORF">GM676_29720</name>
</gene>
<dbReference type="Gene3D" id="3.40.50.150">
    <property type="entry name" value="Vaccinia Virus protein VP39"/>
    <property type="match status" value="1"/>
</dbReference>
<comment type="caution">
    <text evidence="3">The sequence shown here is derived from an EMBL/GenBank/DDBJ whole genome shotgun (WGS) entry which is preliminary data.</text>
</comment>
<evidence type="ECO:0000313" key="4">
    <source>
        <dbReference type="Proteomes" id="UP000475582"/>
    </source>
</evidence>
<reference evidence="3 4" key="1">
    <citation type="submission" date="2019-11" db="EMBL/GenBank/DDBJ databases">
        <title>Type strains purchased from KCTC, JCM and DSMZ.</title>
        <authorList>
            <person name="Lu H."/>
        </authorList>
    </citation>
    <scope>NUCLEOTIDE SEQUENCE [LARGE SCALE GENOMIC DNA]</scope>
    <source>
        <strain evidence="3 4">KCTC 22382</strain>
    </source>
</reference>
<dbReference type="RefSeq" id="WP_155468105.1">
    <property type="nucleotide sequence ID" value="NZ_WNKY01000067.1"/>
</dbReference>
<sequence length="497" mass="53081">MSWNNGYVADIAYPAGFFPELSPAHLSLACLLNGYQPVALDAPFTYCELGCGRGLTANALAASNPHGRFYACDFNPAHVAEARELAAAAGLDNLTVLENSFAELAGGAVALPQFDFVTMRGVYGWINDENRAHIAAFLARYVKPGGVVHVNYNTMPGWAAAQPLQRLVLEVADAAVGTRTQRCEQARQVIGQLVALEARYFTEHSGDGMRQRLESIRADGADYLAHEYMNHGWRPLYHADVADQLAGAGLAYVGAADLTRALPGLYLTPPQRQQYARTPPALRATVADYLANTSFRDDVYVRGATPLSPALRGAWLERIGLALTVPRGLARHKITLASGQLVDDAALYQPVLDALAAGPRSLAALAALPALRQRDPADLYQVAALLVSSGQASGYAVGADADAGPARRLNRAMAAAPHEHSSNRVLASAVLGGGILTSATAQLVYRALCDGEEAPAARVLDWAREEGHAAAEPAELTAKIQRILEQLVPLWRQLKVL</sequence>
<dbReference type="SUPFAM" id="SSF53335">
    <property type="entry name" value="S-adenosyl-L-methionine-dependent methyltransferases"/>
    <property type="match status" value="1"/>
</dbReference>
<dbReference type="CDD" id="cd02440">
    <property type="entry name" value="AdoMet_MTases"/>
    <property type="match status" value="1"/>
</dbReference>
<feature type="domain" description="Methyltransferase regulatory" evidence="1">
    <location>
        <begin position="222"/>
        <end position="302"/>
    </location>
</feature>
<dbReference type="Pfam" id="PF10119">
    <property type="entry name" value="MethyTransf_Reg"/>
    <property type="match status" value="1"/>
</dbReference>
<evidence type="ECO:0000259" key="1">
    <source>
        <dbReference type="Pfam" id="PF10119"/>
    </source>
</evidence>
<accession>A0A6L6PST7</accession>
<name>A0A6L6PST7_9BURK</name>
<proteinExistence type="predicted"/>
<evidence type="ECO:0000259" key="2">
    <source>
        <dbReference type="Pfam" id="PF13649"/>
    </source>
</evidence>
<dbReference type="OrthoDB" id="323463at2"/>
<dbReference type="EMBL" id="WNKY01000067">
    <property type="protein sequence ID" value="MTV41737.1"/>
    <property type="molecule type" value="Genomic_DNA"/>
</dbReference>
<dbReference type="GO" id="GO:0008168">
    <property type="term" value="F:methyltransferase activity"/>
    <property type="evidence" value="ECO:0007669"/>
    <property type="project" value="UniProtKB-KW"/>
</dbReference>
<dbReference type="Proteomes" id="UP000475582">
    <property type="component" value="Unassembled WGS sequence"/>
</dbReference>
<organism evidence="3 4">
    <name type="scientific">Duganella radicis</name>
    <dbReference type="NCBI Taxonomy" id="551988"/>
    <lineage>
        <taxon>Bacteria</taxon>
        <taxon>Pseudomonadati</taxon>
        <taxon>Pseudomonadota</taxon>
        <taxon>Betaproteobacteria</taxon>
        <taxon>Burkholderiales</taxon>
        <taxon>Oxalobacteraceae</taxon>
        <taxon>Telluria group</taxon>
        <taxon>Duganella</taxon>
    </lineage>
</organism>
<keyword evidence="3" id="KW-0808">Transferase</keyword>
<dbReference type="AlphaFoldDB" id="A0A6L6PST7"/>
<evidence type="ECO:0000313" key="3">
    <source>
        <dbReference type="EMBL" id="MTV41737.1"/>
    </source>
</evidence>
<dbReference type="Pfam" id="PF13649">
    <property type="entry name" value="Methyltransf_25"/>
    <property type="match status" value="1"/>
</dbReference>
<dbReference type="GO" id="GO:0032259">
    <property type="term" value="P:methylation"/>
    <property type="evidence" value="ECO:0007669"/>
    <property type="project" value="UniProtKB-KW"/>
</dbReference>
<feature type="domain" description="Methyltransferase" evidence="2">
    <location>
        <begin position="48"/>
        <end position="146"/>
    </location>
</feature>
<dbReference type="InterPro" id="IPR029063">
    <property type="entry name" value="SAM-dependent_MTases_sf"/>
</dbReference>